<sequence>MNLNKPFRFACLCMALLAATNTLAAPTPNTGDLNWLLTQLKQHPNLQADYQQLQSAEASVRAAGQSLYNPNFESSLEKEGDANNFSLGLSQTFDINDQQGAQLTAAQLMLMAQQQELQLSYLQLVEQTLIALINWRSSKAAFQLAQDQEQQLERLVSVIKRRRAAGEVGLLDEQLALYSLSEILNQTAQQASAYADAKLAVQVLLPTWQEGTRLTPERLLTGINANTNTDNVLQHPQILLVKSQWQYQRQQAQVIKAERAVKPTVGIAAGKNGDDSIVSLNFSMPLNILNDFSDEYQASELQAMSKEAEYQALQRTMTFQAQASKEVMQAYAQRVKRWQSINQANADSSLKLIEQQWQSGDISTAEYLTMRQQRISGLLAGVEIVQQSQLASVNWLTKSGQLSNYITTFTRPLIDGAAL</sequence>
<dbReference type="PANTHER" id="PTHR30203">
    <property type="entry name" value="OUTER MEMBRANE CATION EFFLUX PROTEIN"/>
    <property type="match status" value="1"/>
</dbReference>
<evidence type="ECO:0000313" key="1">
    <source>
        <dbReference type="EMBL" id="KKM16452.1"/>
    </source>
</evidence>
<protein>
    <recommendedName>
        <fullName evidence="2">Outer membrane efflux protein</fullName>
    </recommendedName>
</protein>
<evidence type="ECO:0008006" key="2">
    <source>
        <dbReference type="Google" id="ProtNLM"/>
    </source>
</evidence>
<dbReference type="SUPFAM" id="SSF56954">
    <property type="entry name" value="Outer membrane efflux proteins (OEP)"/>
    <property type="match status" value="1"/>
</dbReference>
<comment type="caution">
    <text evidence="1">The sequence shown here is derived from an EMBL/GenBank/DDBJ whole genome shotgun (WGS) entry which is preliminary data.</text>
</comment>
<dbReference type="EMBL" id="LAZR01014672">
    <property type="protein sequence ID" value="KKM16452.1"/>
    <property type="molecule type" value="Genomic_DNA"/>
</dbReference>
<dbReference type="GO" id="GO:0015562">
    <property type="term" value="F:efflux transmembrane transporter activity"/>
    <property type="evidence" value="ECO:0007669"/>
    <property type="project" value="InterPro"/>
</dbReference>
<organism evidence="1">
    <name type="scientific">marine sediment metagenome</name>
    <dbReference type="NCBI Taxonomy" id="412755"/>
    <lineage>
        <taxon>unclassified sequences</taxon>
        <taxon>metagenomes</taxon>
        <taxon>ecological metagenomes</taxon>
    </lineage>
</organism>
<reference evidence="1" key="1">
    <citation type="journal article" date="2015" name="Nature">
        <title>Complex archaea that bridge the gap between prokaryotes and eukaryotes.</title>
        <authorList>
            <person name="Spang A."/>
            <person name="Saw J.H."/>
            <person name="Jorgensen S.L."/>
            <person name="Zaremba-Niedzwiedzka K."/>
            <person name="Martijn J."/>
            <person name="Lind A.E."/>
            <person name="van Eijk R."/>
            <person name="Schleper C."/>
            <person name="Guy L."/>
            <person name="Ettema T.J."/>
        </authorList>
    </citation>
    <scope>NUCLEOTIDE SEQUENCE</scope>
</reference>
<accession>A0A0F9HMP4</accession>
<proteinExistence type="predicted"/>
<gene>
    <name evidence="1" type="ORF">LCGC14_1685700</name>
</gene>
<dbReference type="InterPro" id="IPR010131">
    <property type="entry name" value="MdtP/NodT-like"/>
</dbReference>
<dbReference type="AlphaFoldDB" id="A0A0F9HMP4"/>
<dbReference type="Gene3D" id="1.20.1600.10">
    <property type="entry name" value="Outer membrane efflux proteins (OEP)"/>
    <property type="match status" value="1"/>
</dbReference>
<name>A0A0F9HMP4_9ZZZZ</name>